<dbReference type="GO" id="GO:0005524">
    <property type="term" value="F:ATP binding"/>
    <property type="evidence" value="ECO:0007669"/>
    <property type="project" value="UniProtKB-KW"/>
</dbReference>
<keyword evidence="8" id="KW-0378">Hydrolase</keyword>
<evidence type="ECO:0000256" key="2">
    <source>
        <dbReference type="ARBA" id="ARBA00022612"/>
    </source>
</evidence>
<dbReference type="GO" id="GO:0006508">
    <property type="term" value="P:proteolysis"/>
    <property type="evidence" value="ECO:0007669"/>
    <property type="project" value="UniProtKB-KW"/>
</dbReference>
<evidence type="ECO:0000256" key="6">
    <source>
        <dbReference type="ARBA" id="ARBA00022741"/>
    </source>
</evidence>
<proteinExistence type="predicted"/>
<name>A0ABD3HXW0_9MARC</name>
<dbReference type="InterPro" id="IPR039537">
    <property type="entry name" value="Retrotran_Ty1/copia-like"/>
</dbReference>
<keyword evidence="4" id="KW-0540">Nuclease</keyword>
<keyword evidence="14" id="KW-0917">Virion maturation</keyword>
<evidence type="ECO:0000256" key="9">
    <source>
        <dbReference type="ARBA" id="ARBA00022840"/>
    </source>
</evidence>
<keyword evidence="9" id="KW-0067">ATP-binding</keyword>
<keyword evidence="11" id="KW-0229">DNA integration</keyword>
<keyword evidence="6" id="KW-0547">Nucleotide-binding</keyword>
<evidence type="ECO:0000313" key="19">
    <source>
        <dbReference type="EMBL" id="KAL3694940.1"/>
    </source>
</evidence>
<dbReference type="PROSITE" id="PS50994">
    <property type="entry name" value="INTEGRASE"/>
    <property type="match status" value="1"/>
</dbReference>
<comment type="function">
    <text evidence="1">The aspartyl protease (PR) mediates the proteolytic cleavages of the Gag and Gag-Pol polyproteins after assembly of the VLP.</text>
</comment>
<dbReference type="GO" id="GO:0046872">
    <property type="term" value="F:metal ion binding"/>
    <property type="evidence" value="ECO:0007669"/>
    <property type="project" value="UniProtKB-KW"/>
</dbReference>
<evidence type="ECO:0000256" key="7">
    <source>
        <dbReference type="ARBA" id="ARBA00022759"/>
    </source>
</evidence>
<dbReference type="Pfam" id="PF14223">
    <property type="entry name" value="Retrotran_gag_2"/>
    <property type="match status" value="1"/>
</dbReference>
<dbReference type="InterPro" id="IPR054722">
    <property type="entry name" value="PolX-like_BBD"/>
</dbReference>
<keyword evidence="12" id="KW-0695">RNA-directed DNA polymerase</keyword>
<keyword evidence="15" id="KW-0233">DNA recombination</keyword>
<dbReference type="GO" id="GO:0008233">
    <property type="term" value="F:peptidase activity"/>
    <property type="evidence" value="ECO:0007669"/>
    <property type="project" value="UniProtKB-KW"/>
</dbReference>
<keyword evidence="7" id="KW-0255">Endonuclease</keyword>
<dbReference type="SUPFAM" id="SSF53098">
    <property type="entry name" value="Ribonuclease H-like"/>
    <property type="match status" value="1"/>
</dbReference>
<dbReference type="Pfam" id="PF13976">
    <property type="entry name" value="gag_pre-integrs"/>
    <property type="match status" value="1"/>
</dbReference>
<accession>A0ABD3HXW0</accession>
<dbReference type="GO" id="GO:0004519">
    <property type="term" value="F:endonuclease activity"/>
    <property type="evidence" value="ECO:0007669"/>
    <property type="project" value="UniProtKB-KW"/>
</dbReference>
<keyword evidence="2" id="KW-1188">Viral release from host cell</keyword>
<evidence type="ECO:0000256" key="5">
    <source>
        <dbReference type="ARBA" id="ARBA00022723"/>
    </source>
</evidence>
<dbReference type="InterPro" id="IPR012337">
    <property type="entry name" value="RNaseH-like_sf"/>
</dbReference>
<feature type="region of interest" description="Disordered" evidence="17">
    <location>
        <begin position="99"/>
        <end position="147"/>
    </location>
</feature>
<evidence type="ECO:0000313" key="20">
    <source>
        <dbReference type="Proteomes" id="UP001633002"/>
    </source>
</evidence>
<dbReference type="GO" id="GO:0003964">
    <property type="term" value="F:RNA-directed DNA polymerase activity"/>
    <property type="evidence" value="ECO:0007669"/>
    <property type="project" value="UniProtKB-KW"/>
</dbReference>
<dbReference type="Pfam" id="PF22936">
    <property type="entry name" value="Pol_BBD"/>
    <property type="match status" value="1"/>
</dbReference>
<evidence type="ECO:0000256" key="4">
    <source>
        <dbReference type="ARBA" id="ARBA00022722"/>
    </source>
</evidence>
<dbReference type="GO" id="GO:0003887">
    <property type="term" value="F:DNA-directed DNA polymerase activity"/>
    <property type="evidence" value="ECO:0007669"/>
    <property type="project" value="UniProtKB-KW"/>
</dbReference>
<keyword evidence="5" id="KW-0479">Metal-binding</keyword>
<evidence type="ECO:0000256" key="14">
    <source>
        <dbReference type="ARBA" id="ARBA00023113"/>
    </source>
</evidence>
<comment type="caution">
    <text evidence="19">The sequence shown here is derived from an EMBL/GenBank/DDBJ whole genome shotgun (WGS) entry which is preliminary data.</text>
</comment>
<dbReference type="InterPro" id="IPR001584">
    <property type="entry name" value="Integrase_cat-core"/>
</dbReference>
<organism evidence="19 20">
    <name type="scientific">Riccia sorocarpa</name>
    <dbReference type="NCBI Taxonomy" id="122646"/>
    <lineage>
        <taxon>Eukaryota</taxon>
        <taxon>Viridiplantae</taxon>
        <taxon>Streptophyta</taxon>
        <taxon>Embryophyta</taxon>
        <taxon>Marchantiophyta</taxon>
        <taxon>Marchantiopsida</taxon>
        <taxon>Marchantiidae</taxon>
        <taxon>Marchantiales</taxon>
        <taxon>Ricciaceae</taxon>
        <taxon>Riccia</taxon>
    </lineage>
</organism>
<dbReference type="Proteomes" id="UP001633002">
    <property type="component" value="Unassembled WGS sequence"/>
</dbReference>
<keyword evidence="20" id="KW-1185">Reference proteome</keyword>
<evidence type="ECO:0000256" key="15">
    <source>
        <dbReference type="ARBA" id="ARBA00023172"/>
    </source>
</evidence>
<evidence type="ECO:0000256" key="1">
    <source>
        <dbReference type="ARBA" id="ARBA00002180"/>
    </source>
</evidence>
<keyword evidence="16" id="KW-0175">Coiled coil</keyword>
<evidence type="ECO:0000256" key="10">
    <source>
        <dbReference type="ARBA" id="ARBA00022842"/>
    </source>
</evidence>
<dbReference type="Gene3D" id="3.30.420.10">
    <property type="entry name" value="Ribonuclease H-like superfamily/Ribonuclease H"/>
    <property type="match status" value="1"/>
</dbReference>
<sequence>MDANSTAADFMRKVKSVVNQLAEHGERPSEEMIIERVLNALPCRYEHVMRGISSTNRLPSLEELIGVLQLEDDREKNRNQENEITGLMAQLQNTMLRRGNLKSDKPGSYIPPHVRSGSSSYRDSGSKDRRNGQRKPDTRSSEEKSMRCERCGKPGHLAPKWRRMDYRRIKPCSAGLGKVRTIGSNTIVVSASGTPHEIEGVTDVLINLNGVAQTLTDVLYVPTMKKNLISIGQLADMGYLIIFYVSKCVVVSKSNLRKTIATGYRMSHNGLYRLTSFHADNPHETTMIPNPTTQLDSGSPPAALLTCSIEGSLSAAELWHNRLGHPSYESLHYMSTRKTATGLPDIPKTTNICTGCMAGKQMREPFPDHSETRATSILQLLHADLCGPFPVPSMGGARYVFTIVDNFSHKGWSILLKFKSDNLQKFIEFQKQVETATGKRISCLRTDRGGEFLSNKFIDHCKKTGIGRQLTTARTPQQNGIAERRNRIERAHAKFDAGIKFP</sequence>
<keyword evidence="13" id="KW-0808">Transferase</keyword>
<reference evidence="19 20" key="1">
    <citation type="submission" date="2024-09" db="EMBL/GenBank/DDBJ databases">
        <title>Chromosome-scale assembly of Riccia sorocarpa.</title>
        <authorList>
            <person name="Paukszto L."/>
        </authorList>
    </citation>
    <scope>NUCLEOTIDE SEQUENCE [LARGE SCALE GENOMIC DNA]</scope>
    <source>
        <strain evidence="19">LP-2024</strain>
        <tissue evidence="19">Aerial parts of the thallus</tissue>
    </source>
</reference>
<keyword evidence="10" id="KW-0460">Magnesium</keyword>
<feature type="compositionally biased region" description="Basic and acidic residues" evidence="17">
    <location>
        <begin position="124"/>
        <end position="147"/>
    </location>
</feature>
<evidence type="ECO:0000256" key="16">
    <source>
        <dbReference type="SAM" id="Coils"/>
    </source>
</evidence>
<feature type="domain" description="Integrase catalytic" evidence="18">
    <location>
        <begin position="363"/>
        <end position="502"/>
    </location>
</feature>
<protein>
    <recommendedName>
        <fullName evidence="18">Integrase catalytic domain-containing protein</fullName>
    </recommendedName>
</protein>
<dbReference type="PANTHER" id="PTHR42648:SF11">
    <property type="entry name" value="TRANSPOSON TY4-P GAG-POL POLYPROTEIN"/>
    <property type="match status" value="1"/>
</dbReference>
<keyword evidence="13" id="KW-0548">Nucleotidyltransferase</keyword>
<feature type="coiled-coil region" evidence="16">
    <location>
        <begin position="70"/>
        <end position="97"/>
    </location>
</feature>
<dbReference type="InterPro" id="IPR036397">
    <property type="entry name" value="RNaseH_sf"/>
</dbReference>
<evidence type="ECO:0000256" key="11">
    <source>
        <dbReference type="ARBA" id="ARBA00022908"/>
    </source>
</evidence>
<dbReference type="GO" id="GO:0015074">
    <property type="term" value="P:DNA integration"/>
    <property type="evidence" value="ECO:0007669"/>
    <property type="project" value="UniProtKB-KW"/>
</dbReference>
<evidence type="ECO:0000256" key="3">
    <source>
        <dbReference type="ARBA" id="ARBA00022670"/>
    </source>
</evidence>
<evidence type="ECO:0000256" key="17">
    <source>
        <dbReference type="SAM" id="MobiDB-lite"/>
    </source>
</evidence>
<dbReference type="AlphaFoldDB" id="A0ABD3HXW0"/>
<dbReference type="InterPro" id="IPR025724">
    <property type="entry name" value="GAG-pre-integrase_dom"/>
</dbReference>
<evidence type="ECO:0000256" key="12">
    <source>
        <dbReference type="ARBA" id="ARBA00022918"/>
    </source>
</evidence>
<dbReference type="EMBL" id="JBJQOH010000003">
    <property type="protein sequence ID" value="KAL3694940.1"/>
    <property type="molecule type" value="Genomic_DNA"/>
</dbReference>
<dbReference type="GO" id="GO:0006310">
    <property type="term" value="P:DNA recombination"/>
    <property type="evidence" value="ECO:0007669"/>
    <property type="project" value="UniProtKB-KW"/>
</dbReference>
<evidence type="ECO:0000256" key="8">
    <source>
        <dbReference type="ARBA" id="ARBA00022801"/>
    </source>
</evidence>
<dbReference type="Pfam" id="PF00665">
    <property type="entry name" value="rve"/>
    <property type="match status" value="1"/>
</dbReference>
<gene>
    <name evidence="19" type="ORF">R1sor_008591</name>
</gene>
<evidence type="ECO:0000256" key="13">
    <source>
        <dbReference type="ARBA" id="ARBA00022932"/>
    </source>
</evidence>
<keyword evidence="13" id="KW-0239">DNA-directed DNA polymerase</keyword>
<dbReference type="PANTHER" id="PTHR42648">
    <property type="entry name" value="TRANSPOSASE, PUTATIVE-RELATED"/>
    <property type="match status" value="1"/>
</dbReference>
<keyword evidence="3" id="KW-0645">Protease</keyword>
<evidence type="ECO:0000259" key="18">
    <source>
        <dbReference type="PROSITE" id="PS50994"/>
    </source>
</evidence>